<evidence type="ECO:0000256" key="6">
    <source>
        <dbReference type="PIRNR" id="PIRNR002854"/>
    </source>
</evidence>
<dbReference type="GO" id="GO:0016020">
    <property type="term" value="C:membrane"/>
    <property type="evidence" value="ECO:0007669"/>
    <property type="project" value="UniProtKB-SubCell"/>
</dbReference>
<evidence type="ECO:0000256" key="8">
    <source>
        <dbReference type="SAM" id="MobiDB-lite"/>
    </source>
</evidence>
<dbReference type="CDD" id="cd13597">
    <property type="entry name" value="PBP2_lipoprotein_Tp32"/>
    <property type="match status" value="1"/>
</dbReference>
<dbReference type="PANTHER" id="PTHR30429:SF0">
    <property type="entry name" value="METHIONINE-BINDING LIPOPROTEIN METQ"/>
    <property type="match status" value="1"/>
</dbReference>
<dbReference type="OrthoDB" id="9812878at2"/>
<keyword evidence="3" id="KW-0472">Membrane</keyword>
<dbReference type="Proteomes" id="UP000219636">
    <property type="component" value="Unassembled WGS sequence"/>
</dbReference>
<evidence type="ECO:0000256" key="3">
    <source>
        <dbReference type="ARBA" id="ARBA00023136"/>
    </source>
</evidence>
<feature type="signal peptide" evidence="9">
    <location>
        <begin position="1"/>
        <end position="18"/>
    </location>
</feature>
<dbReference type="PIRSF" id="PIRSF002854">
    <property type="entry name" value="MetQ"/>
    <property type="match status" value="1"/>
</dbReference>
<feature type="chain" id="PRO_5038763989" description="Lipoprotein" evidence="9">
    <location>
        <begin position="19"/>
        <end position="290"/>
    </location>
</feature>
<protein>
    <recommendedName>
        <fullName evidence="6">Lipoprotein</fullName>
    </recommendedName>
</protein>
<keyword evidence="2 9" id="KW-0732">Signal</keyword>
<dbReference type="SUPFAM" id="SSF53850">
    <property type="entry name" value="Periplasmic binding protein-like II"/>
    <property type="match status" value="1"/>
</dbReference>
<sequence>MKKLLSFLLLAVFVLALAACGTKEDDAATNSKATDEGTEETPTNSETVTLTVGASNGLHDIILEQAKPILAEEGIELVIEPYQDYVMPNQDLESGELDANYFQHIPYLETEIAQKGYDFVNAGGIHIEPIGIYSQKYKSLDELPDGATIIISNSVSDQGRILSLLETQGLIKLKDGIDKTAATVDDIIENPKNLEIDASSAPEMLVTYYEEGEGDAVVINSNFAIDAGINPVEDSIAIEGSESPYVNVIAVRAEDKDNEAIKRLIEVLHTDEIQNFILEEWGGAVVPVNE</sequence>
<keyword evidence="11" id="KW-1185">Reference proteome</keyword>
<dbReference type="PROSITE" id="PS51257">
    <property type="entry name" value="PROKAR_LIPOPROTEIN"/>
    <property type="match status" value="1"/>
</dbReference>
<comment type="similarity">
    <text evidence="6">Belongs to the nlpA lipoprotein family.</text>
</comment>
<feature type="lipid moiety-binding region" description="S-diacylglycerol cysteine" evidence="7">
    <location>
        <position position="20"/>
    </location>
</feature>
<reference evidence="11" key="1">
    <citation type="submission" date="2017-08" db="EMBL/GenBank/DDBJ databases">
        <authorList>
            <person name="Varghese N."/>
            <person name="Submissions S."/>
        </authorList>
    </citation>
    <scope>NUCLEOTIDE SEQUENCE [LARGE SCALE GENOMIC DNA]</scope>
    <source>
        <strain evidence="11">JC22</strain>
    </source>
</reference>
<organism evidence="10 11">
    <name type="scientific">Ureibacillus xyleni</name>
    <dbReference type="NCBI Taxonomy" id="614648"/>
    <lineage>
        <taxon>Bacteria</taxon>
        <taxon>Bacillati</taxon>
        <taxon>Bacillota</taxon>
        <taxon>Bacilli</taxon>
        <taxon>Bacillales</taxon>
        <taxon>Caryophanaceae</taxon>
        <taxon>Ureibacillus</taxon>
    </lineage>
</organism>
<proteinExistence type="inferred from homology"/>
<evidence type="ECO:0000313" key="10">
    <source>
        <dbReference type="EMBL" id="SOC13217.1"/>
    </source>
</evidence>
<dbReference type="Pfam" id="PF03180">
    <property type="entry name" value="Lipoprotein_9"/>
    <property type="match status" value="1"/>
</dbReference>
<gene>
    <name evidence="10" type="ORF">SAMN05880501_107127</name>
</gene>
<evidence type="ECO:0000256" key="1">
    <source>
        <dbReference type="ARBA" id="ARBA00004635"/>
    </source>
</evidence>
<dbReference type="Gene3D" id="3.40.190.10">
    <property type="entry name" value="Periplasmic binding protein-like II"/>
    <property type="match status" value="2"/>
</dbReference>
<evidence type="ECO:0000256" key="4">
    <source>
        <dbReference type="ARBA" id="ARBA00023139"/>
    </source>
</evidence>
<dbReference type="PANTHER" id="PTHR30429">
    <property type="entry name" value="D-METHIONINE-BINDING LIPOPROTEIN METQ"/>
    <property type="match status" value="1"/>
</dbReference>
<evidence type="ECO:0000313" key="11">
    <source>
        <dbReference type="Proteomes" id="UP000219636"/>
    </source>
</evidence>
<evidence type="ECO:0000256" key="2">
    <source>
        <dbReference type="ARBA" id="ARBA00022729"/>
    </source>
</evidence>
<dbReference type="InterPro" id="IPR004872">
    <property type="entry name" value="Lipoprotein_NlpA"/>
</dbReference>
<accession>A0A285SY44</accession>
<name>A0A285SY44_9BACL</name>
<evidence type="ECO:0000256" key="7">
    <source>
        <dbReference type="PIRSR" id="PIRSR002854-1"/>
    </source>
</evidence>
<feature type="region of interest" description="Disordered" evidence="8">
    <location>
        <begin position="26"/>
        <end position="45"/>
    </location>
</feature>
<keyword evidence="4" id="KW-0564">Palmitate</keyword>
<keyword evidence="5 6" id="KW-0449">Lipoprotein</keyword>
<evidence type="ECO:0000256" key="5">
    <source>
        <dbReference type="ARBA" id="ARBA00023288"/>
    </source>
</evidence>
<comment type="subcellular location">
    <subcellularLocation>
        <location evidence="1">Membrane</location>
        <topology evidence="1">Lipid-anchor</topology>
    </subcellularLocation>
</comment>
<dbReference type="RefSeq" id="WP_097073855.1">
    <property type="nucleotide sequence ID" value="NZ_OBMQ01000007.1"/>
</dbReference>
<dbReference type="AlphaFoldDB" id="A0A285SY44"/>
<evidence type="ECO:0000256" key="9">
    <source>
        <dbReference type="SAM" id="SignalP"/>
    </source>
</evidence>
<dbReference type="EMBL" id="OBMQ01000007">
    <property type="protein sequence ID" value="SOC13217.1"/>
    <property type="molecule type" value="Genomic_DNA"/>
</dbReference>